<dbReference type="Proteomes" id="UP000249169">
    <property type="component" value="Unassembled WGS sequence"/>
</dbReference>
<dbReference type="EMBL" id="QHKO01000003">
    <property type="protein sequence ID" value="RAL22755.1"/>
    <property type="molecule type" value="Genomic_DNA"/>
</dbReference>
<comment type="caution">
    <text evidence="14">The sequence shown here is derived from an EMBL/GenBank/DDBJ whole genome shotgun (WGS) entry which is preliminary data.</text>
</comment>
<reference evidence="14 15" key="1">
    <citation type="submission" date="2018-05" db="EMBL/GenBank/DDBJ databases">
        <title>Lujinxingia marina gen. nov. sp. nov., a new facultative anaerobic member of the class Deltaproteobacteria, and proposal of Lujinxingaceae fam. nov.</title>
        <authorList>
            <person name="Li C.-M."/>
        </authorList>
    </citation>
    <scope>NUCLEOTIDE SEQUENCE [LARGE SCALE GENOMIC DNA]</scope>
    <source>
        <strain evidence="14 15">B210</strain>
    </source>
</reference>
<gene>
    <name evidence="14" type="ORF">DL240_07600</name>
</gene>
<evidence type="ECO:0000256" key="3">
    <source>
        <dbReference type="ARBA" id="ARBA00012438"/>
    </source>
</evidence>
<dbReference type="AlphaFoldDB" id="A0A328C9B6"/>
<evidence type="ECO:0000256" key="6">
    <source>
        <dbReference type="ARBA" id="ARBA00022679"/>
    </source>
</evidence>
<evidence type="ECO:0000259" key="13">
    <source>
        <dbReference type="PROSITE" id="PS50109"/>
    </source>
</evidence>
<evidence type="ECO:0000256" key="8">
    <source>
        <dbReference type="ARBA" id="ARBA00022777"/>
    </source>
</evidence>
<dbReference type="InterPro" id="IPR050980">
    <property type="entry name" value="2C_sensor_his_kinase"/>
</dbReference>
<dbReference type="EC" id="2.7.13.3" evidence="3"/>
<proteinExistence type="predicted"/>
<dbReference type="PRINTS" id="PR00344">
    <property type="entry name" value="BCTRLSENSOR"/>
</dbReference>
<dbReference type="GO" id="GO:0005886">
    <property type="term" value="C:plasma membrane"/>
    <property type="evidence" value="ECO:0007669"/>
    <property type="project" value="UniProtKB-SubCell"/>
</dbReference>
<evidence type="ECO:0000256" key="5">
    <source>
        <dbReference type="ARBA" id="ARBA00022553"/>
    </source>
</evidence>
<name>A0A328C9B6_9DELT</name>
<organism evidence="14 15">
    <name type="scientific">Lujinxingia litoralis</name>
    <dbReference type="NCBI Taxonomy" id="2211119"/>
    <lineage>
        <taxon>Bacteria</taxon>
        <taxon>Deltaproteobacteria</taxon>
        <taxon>Bradymonadales</taxon>
        <taxon>Lujinxingiaceae</taxon>
        <taxon>Lujinxingia</taxon>
    </lineage>
</organism>
<keyword evidence="7" id="KW-0547">Nucleotide-binding</keyword>
<keyword evidence="8 14" id="KW-0418">Kinase</keyword>
<feature type="transmembrane region" description="Helical" evidence="12">
    <location>
        <begin position="132"/>
        <end position="150"/>
    </location>
</feature>
<dbReference type="InterPro" id="IPR003661">
    <property type="entry name" value="HisK_dim/P_dom"/>
</dbReference>
<keyword evidence="5" id="KW-0597">Phosphoprotein</keyword>
<evidence type="ECO:0000256" key="7">
    <source>
        <dbReference type="ARBA" id="ARBA00022741"/>
    </source>
</evidence>
<keyword evidence="12" id="KW-1133">Transmembrane helix</keyword>
<feature type="domain" description="Histidine kinase" evidence="13">
    <location>
        <begin position="220"/>
        <end position="429"/>
    </location>
</feature>
<feature type="transmembrane region" description="Helical" evidence="12">
    <location>
        <begin position="28"/>
        <end position="47"/>
    </location>
</feature>
<dbReference type="GO" id="GO:0000155">
    <property type="term" value="F:phosphorelay sensor kinase activity"/>
    <property type="evidence" value="ECO:0007669"/>
    <property type="project" value="InterPro"/>
</dbReference>
<comment type="subcellular location">
    <subcellularLocation>
        <location evidence="2">Cell membrane</location>
        <topology evidence="2">Multi-pass membrane protein</topology>
    </subcellularLocation>
</comment>
<feature type="transmembrane region" description="Helical" evidence="12">
    <location>
        <begin position="170"/>
        <end position="187"/>
    </location>
</feature>
<dbReference type="CDD" id="cd00082">
    <property type="entry name" value="HisKA"/>
    <property type="match status" value="1"/>
</dbReference>
<dbReference type="GO" id="GO:0005524">
    <property type="term" value="F:ATP binding"/>
    <property type="evidence" value="ECO:0007669"/>
    <property type="project" value="UniProtKB-KW"/>
</dbReference>
<dbReference type="Pfam" id="PF00512">
    <property type="entry name" value="HisKA"/>
    <property type="match status" value="1"/>
</dbReference>
<evidence type="ECO:0000313" key="14">
    <source>
        <dbReference type="EMBL" id="RAL22755.1"/>
    </source>
</evidence>
<dbReference type="SUPFAM" id="SSF55874">
    <property type="entry name" value="ATPase domain of HSP90 chaperone/DNA topoisomerase II/histidine kinase"/>
    <property type="match status" value="1"/>
</dbReference>
<keyword evidence="9" id="KW-0067">ATP-binding</keyword>
<dbReference type="SUPFAM" id="SSF47384">
    <property type="entry name" value="Homodimeric domain of signal transducing histidine kinase"/>
    <property type="match status" value="1"/>
</dbReference>
<evidence type="ECO:0000256" key="12">
    <source>
        <dbReference type="SAM" id="Phobius"/>
    </source>
</evidence>
<dbReference type="PANTHER" id="PTHR44936">
    <property type="entry name" value="SENSOR PROTEIN CREC"/>
    <property type="match status" value="1"/>
</dbReference>
<evidence type="ECO:0000256" key="9">
    <source>
        <dbReference type="ARBA" id="ARBA00022840"/>
    </source>
</evidence>
<keyword evidence="15" id="KW-1185">Reference proteome</keyword>
<dbReference type="CDD" id="cd00075">
    <property type="entry name" value="HATPase"/>
    <property type="match status" value="1"/>
</dbReference>
<accession>A0A328C9B6</accession>
<evidence type="ECO:0000256" key="11">
    <source>
        <dbReference type="SAM" id="MobiDB-lite"/>
    </source>
</evidence>
<dbReference type="InterPro" id="IPR036890">
    <property type="entry name" value="HATPase_C_sf"/>
</dbReference>
<dbReference type="InterPro" id="IPR036097">
    <property type="entry name" value="HisK_dim/P_sf"/>
</dbReference>
<feature type="transmembrane region" description="Helical" evidence="12">
    <location>
        <begin position="83"/>
        <end position="102"/>
    </location>
</feature>
<keyword evidence="4" id="KW-1003">Cell membrane</keyword>
<keyword evidence="10" id="KW-0175">Coiled coil</keyword>
<evidence type="ECO:0000256" key="1">
    <source>
        <dbReference type="ARBA" id="ARBA00000085"/>
    </source>
</evidence>
<evidence type="ECO:0000256" key="2">
    <source>
        <dbReference type="ARBA" id="ARBA00004651"/>
    </source>
</evidence>
<comment type="catalytic activity">
    <reaction evidence="1">
        <text>ATP + protein L-histidine = ADP + protein N-phospho-L-histidine.</text>
        <dbReference type="EC" id="2.7.13.3"/>
    </reaction>
</comment>
<evidence type="ECO:0000313" key="15">
    <source>
        <dbReference type="Proteomes" id="UP000249169"/>
    </source>
</evidence>
<protein>
    <recommendedName>
        <fullName evidence="3">histidine kinase</fullName>
        <ecNumber evidence="3">2.7.13.3</ecNumber>
    </recommendedName>
</protein>
<dbReference type="InterPro" id="IPR005467">
    <property type="entry name" value="His_kinase_dom"/>
</dbReference>
<dbReference type="Gene3D" id="1.10.287.130">
    <property type="match status" value="1"/>
</dbReference>
<evidence type="ECO:0000256" key="10">
    <source>
        <dbReference type="SAM" id="Coils"/>
    </source>
</evidence>
<dbReference type="RefSeq" id="WP_111729283.1">
    <property type="nucleotide sequence ID" value="NZ_QHKO01000003.1"/>
</dbReference>
<dbReference type="SMART" id="SM00387">
    <property type="entry name" value="HATPase_c"/>
    <property type="match status" value="1"/>
</dbReference>
<keyword evidence="12" id="KW-0472">Membrane</keyword>
<dbReference type="OrthoDB" id="9785252at2"/>
<sequence>MSATDIPLPRTAGVEDVHRINFAWLIRLRWVAIIGQTAVVLVTNAFLDVEFPYPMLSLVLFFEVLSNLALIAWARTGRPRHKALVTLVLLADIAFLTGLLFLTGGAHNPFSLLYFIHVALAALLLRPLWTWAVTAVSVACYIGLYFFYSSQHLPWALRADIGSMEIQGKWAAFVVSSVVLAFFINMIQQTLNRREDELRRAREAELRNERLASLATLAAGAAHEFSTPLSTIALVASELHRGLESQDVPDHFLDDARLIREQVERCREILQQMSADAGESMGELARPAQLEELVALMLDGCRAPERVEVHIHTERPASLRAPVSALAQALRGLLNNALDASPPTQPVELSAYDDGDHLRLRIQDHGPGMPPEILARVGEPFFTTKPTGKGMGLGVFLARTLVEKIGGELFIDSELHRGTVITVLLPPGANTPVHSPTPTSPPLREPEDV</sequence>
<feature type="region of interest" description="Disordered" evidence="11">
    <location>
        <begin position="426"/>
        <end position="449"/>
    </location>
</feature>
<dbReference type="PROSITE" id="PS50109">
    <property type="entry name" value="HIS_KIN"/>
    <property type="match status" value="1"/>
</dbReference>
<dbReference type="Pfam" id="PF25323">
    <property type="entry name" value="6TM_PilS"/>
    <property type="match status" value="1"/>
</dbReference>
<keyword evidence="6" id="KW-0808">Transferase</keyword>
<dbReference type="Pfam" id="PF02518">
    <property type="entry name" value="HATPase_c"/>
    <property type="match status" value="1"/>
</dbReference>
<feature type="coiled-coil region" evidence="10">
    <location>
        <begin position="184"/>
        <end position="214"/>
    </location>
</feature>
<dbReference type="PANTHER" id="PTHR44936:SF10">
    <property type="entry name" value="SENSOR PROTEIN RSTB"/>
    <property type="match status" value="1"/>
</dbReference>
<evidence type="ECO:0000256" key="4">
    <source>
        <dbReference type="ARBA" id="ARBA00022475"/>
    </source>
</evidence>
<dbReference type="InterPro" id="IPR003594">
    <property type="entry name" value="HATPase_dom"/>
</dbReference>
<keyword evidence="12" id="KW-0812">Transmembrane</keyword>
<dbReference type="Gene3D" id="3.30.565.10">
    <property type="entry name" value="Histidine kinase-like ATPase, C-terminal domain"/>
    <property type="match status" value="1"/>
</dbReference>
<dbReference type="InterPro" id="IPR004358">
    <property type="entry name" value="Sig_transdc_His_kin-like_C"/>
</dbReference>
<dbReference type="SMART" id="SM00388">
    <property type="entry name" value="HisKA"/>
    <property type="match status" value="1"/>
</dbReference>
<feature type="transmembrane region" description="Helical" evidence="12">
    <location>
        <begin position="53"/>
        <end position="74"/>
    </location>
</feature>